<protein>
    <submittedName>
        <fullName evidence="1">Uncharacterized protein</fullName>
    </submittedName>
</protein>
<evidence type="ECO:0000313" key="1">
    <source>
        <dbReference type="EMBL" id="KAG6950996.1"/>
    </source>
</evidence>
<evidence type="ECO:0000313" key="2">
    <source>
        <dbReference type="Proteomes" id="UP000688947"/>
    </source>
</evidence>
<comment type="caution">
    <text evidence="1">The sequence shown here is derived from an EMBL/GenBank/DDBJ whole genome shotgun (WGS) entry which is preliminary data.</text>
</comment>
<gene>
    <name evidence="1" type="ORF">JG687_00013899</name>
</gene>
<reference evidence="1" key="1">
    <citation type="submission" date="2021-01" db="EMBL/GenBank/DDBJ databases">
        <title>Phytophthora aleatoria, a newly-described species from Pinus radiata is distinct from Phytophthora cactorum isolates based on comparative genomics.</title>
        <authorList>
            <person name="Mcdougal R."/>
            <person name="Panda P."/>
            <person name="Williams N."/>
            <person name="Studholme D.J."/>
        </authorList>
    </citation>
    <scope>NUCLEOTIDE SEQUENCE</scope>
    <source>
        <strain evidence="1">NZFS 3830</strain>
    </source>
</reference>
<dbReference type="AlphaFoldDB" id="A0A8T1TXZ5"/>
<dbReference type="VEuPathDB" id="FungiDB:PC110_g5534"/>
<dbReference type="Proteomes" id="UP000688947">
    <property type="component" value="Unassembled WGS sequence"/>
</dbReference>
<dbReference type="OrthoDB" id="128783at2759"/>
<sequence length="224" mass="24936">MASGEAAIVADNVVSERFGQDYTSGDMDQPVVSKTAVLKDVIGSDLSVTNAAVDAMIDMVPSPYDNSQEHSVVEVRREEDTITEWDQNGDMIAAAFPSLFMRGGKSLPQRTWPISFIRHLMLYYDGRFEKNTMLVATLFNQLQRHTAVRRAARIGSSRAMVLEKLGRLANSDDFRSVLLKAKADPDSLKVKRVNGYLLRILSLIGGSIHFHLLNGQQHDQHYVG</sequence>
<accession>A0A8T1TXZ5</accession>
<organism evidence="1 2">
    <name type="scientific">Phytophthora cactorum</name>
    <dbReference type="NCBI Taxonomy" id="29920"/>
    <lineage>
        <taxon>Eukaryota</taxon>
        <taxon>Sar</taxon>
        <taxon>Stramenopiles</taxon>
        <taxon>Oomycota</taxon>
        <taxon>Peronosporomycetes</taxon>
        <taxon>Peronosporales</taxon>
        <taxon>Peronosporaceae</taxon>
        <taxon>Phytophthora</taxon>
    </lineage>
</organism>
<name>A0A8T1TXZ5_9STRA</name>
<dbReference type="EMBL" id="JAENGZ010001067">
    <property type="protein sequence ID" value="KAG6950996.1"/>
    <property type="molecule type" value="Genomic_DNA"/>
</dbReference>
<proteinExistence type="predicted"/>